<reference evidence="1 2" key="1">
    <citation type="submission" date="2014-04" db="EMBL/GenBank/DDBJ databases">
        <authorList>
            <consortium name="DOE Joint Genome Institute"/>
            <person name="Kuo A."/>
            <person name="Kohler A."/>
            <person name="Nagy L.G."/>
            <person name="Floudas D."/>
            <person name="Copeland A."/>
            <person name="Barry K.W."/>
            <person name="Cichocki N."/>
            <person name="Veneault-Fourrey C."/>
            <person name="LaButti K."/>
            <person name="Lindquist E.A."/>
            <person name="Lipzen A."/>
            <person name="Lundell T."/>
            <person name="Morin E."/>
            <person name="Murat C."/>
            <person name="Sun H."/>
            <person name="Tunlid A."/>
            <person name="Henrissat B."/>
            <person name="Grigoriev I.V."/>
            <person name="Hibbett D.S."/>
            <person name="Martin F."/>
            <person name="Nordberg H.P."/>
            <person name="Cantor M.N."/>
            <person name="Hua S.X."/>
        </authorList>
    </citation>
    <scope>NUCLEOTIDE SEQUENCE [LARGE SCALE GENOMIC DNA]</scope>
    <source>
        <strain evidence="1 2">LaAM-08-1</strain>
    </source>
</reference>
<keyword evidence="2" id="KW-1185">Reference proteome</keyword>
<dbReference type="Gene3D" id="3.80.10.10">
    <property type="entry name" value="Ribonuclease Inhibitor"/>
    <property type="match status" value="1"/>
</dbReference>
<dbReference type="EMBL" id="KN838645">
    <property type="protein sequence ID" value="KIJ99527.1"/>
    <property type="molecule type" value="Genomic_DNA"/>
</dbReference>
<dbReference type="Proteomes" id="UP000054477">
    <property type="component" value="Unassembled WGS sequence"/>
</dbReference>
<reference evidence="2" key="2">
    <citation type="submission" date="2015-01" db="EMBL/GenBank/DDBJ databases">
        <title>Evolutionary Origins and Diversification of the Mycorrhizal Mutualists.</title>
        <authorList>
            <consortium name="DOE Joint Genome Institute"/>
            <consortium name="Mycorrhizal Genomics Consortium"/>
            <person name="Kohler A."/>
            <person name="Kuo A."/>
            <person name="Nagy L.G."/>
            <person name="Floudas D."/>
            <person name="Copeland A."/>
            <person name="Barry K.W."/>
            <person name="Cichocki N."/>
            <person name="Veneault-Fourrey C."/>
            <person name="LaButti K."/>
            <person name="Lindquist E.A."/>
            <person name="Lipzen A."/>
            <person name="Lundell T."/>
            <person name="Morin E."/>
            <person name="Murat C."/>
            <person name="Riley R."/>
            <person name="Ohm R."/>
            <person name="Sun H."/>
            <person name="Tunlid A."/>
            <person name="Henrissat B."/>
            <person name="Grigoriev I.V."/>
            <person name="Hibbett D.S."/>
            <person name="Martin F."/>
        </authorList>
    </citation>
    <scope>NUCLEOTIDE SEQUENCE [LARGE SCALE GENOMIC DNA]</scope>
    <source>
        <strain evidence="2">LaAM-08-1</strain>
    </source>
</reference>
<accession>A0A0C9XUF7</accession>
<dbReference type="InterPro" id="IPR032675">
    <property type="entry name" value="LRR_dom_sf"/>
</dbReference>
<evidence type="ECO:0008006" key="3">
    <source>
        <dbReference type="Google" id="ProtNLM"/>
    </source>
</evidence>
<name>A0A0C9XUF7_9AGAR</name>
<sequence>MELVEEIIQYVAEDHEVLKSCSLACHTWLNVCRPHLFRRVYLDHFNTDEFASLSLPINSTIPIFARNLELVSCQGGDRRWLRRLVPFLTVMTHILYLHLENVDWTGLHDQSKRNLIFTFTATLTHLTLSNISFATLREVTTLASSFPLLESLALIQITWQSAPCVQDISIVPDTLDRLRAPLRSLILHSTSIRPIMAWLISHDPPHPVTSLDIDSIRMEDKLMIGSYFKVLGYRLQDLKLGFDRDVYSDAVSDEAPAQCPGLSGLLSIRVRSFEITNFFDGSAGSSSAAAAFWALQMLRTLDPSMLETVVFVIKSLSMSGELDGHAIHWNGLDTALNGSTYDGLRCVRFEVEGSVNRDGLAALIRARLPLCDARRILCIQ</sequence>
<dbReference type="HOGENOM" id="CLU_036316_4_2_1"/>
<evidence type="ECO:0000313" key="2">
    <source>
        <dbReference type="Proteomes" id="UP000054477"/>
    </source>
</evidence>
<dbReference type="SUPFAM" id="SSF52047">
    <property type="entry name" value="RNI-like"/>
    <property type="match status" value="1"/>
</dbReference>
<protein>
    <recommendedName>
        <fullName evidence="3">F-box domain-containing protein</fullName>
    </recommendedName>
</protein>
<proteinExistence type="predicted"/>
<gene>
    <name evidence="1" type="ORF">K443DRAFT_679878</name>
</gene>
<organism evidence="1 2">
    <name type="scientific">Laccaria amethystina LaAM-08-1</name>
    <dbReference type="NCBI Taxonomy" id="1095629"/>
    <lineage>
        <taxon>Eukaryota</taxon>
        <taxon>Fungi</taxon>
        <taxon>Dikarya</taxon>
        <taxon>Basidiomycota</taxon>
        <taxon>Agaricomycotina</taxon>
        <taxon>Agaricomycetes</taxon>
        <taxon>Agaricomycetidae</taxon>
        <taxon>Agaricales</taxon>
        <taxon>Agaricineae</taxon>
        <taxon>Hydnangiaceae</taxon>
        <taxon>Laccaria</taxon>
    </lineage>
</organism>
<evidence type="ECO:0000313" key="1">
    <source>
        <dbReference type="EMBL" id="KIJ99527.1"/>
    </source>
</evidence>
<dbReference type="AlphaFoldDB" id="A0A0C9XUF7"/>
<dbReference type="OrthoDB" id="2789810at2759"/>